<gene>
    <name evidence="11" type="ORF">D3H35_05655</name>
</gene>
<organism evidence="11 12">
    <name type="scientific">Cohnella faecalis</name>
    <dbReference type="NCBI Taxonomy" id="2315694"/>
    <lineage>
        <taxon>Bacteria</taxon>
        <taxon>Bacillati</taxon>
        <taxon>Bacillota</taxon>
        <taxon>Bacilli</taxon>
        <taxon>Bacillales</taxon>
        <taxon>Paenibacillaceae</taxon>
        <taxon>Cohnella</taxon>
    </lineage>
</organism>
<dbReference type="SUPFAM" id="SSF46894">
    <property type="entry name" value="C-terminal effector domain of the bipartite response regulators"/>
    <property type="match status" value="1"/>
</dbReference>
<dbReference type="InterPro" id="IPR011006">
    <property type="entry name" value="CheY-like_superfamily"/>
</dbReference>
<proteinExistence type="predicted"/>
<dbReference type="PROSITE" id="PS50110">
    <property type="entry name" value="RESPONSE_REGULATORY"/>
    <property type="match status" value="1"/>
</dbReference>
<feature type="domain" description="OmpR/PhoB-type" evidence="10">
    <location>
        <begin position="134"/>
        <end position="232"/>
    </location>
</feature>
<evidence type="ECO:0000256" key="4">
    <source>
        <dbReference type="ARBA" id="ARBA00023015"/>
    </source>
</evidence>
<keyword evidence="4" id="KW-0805">Transcription regulation</keyword>
<accession>A0A398CZC2</accession>
<dbReference type="AlphaFoldDB" id="A0A398CZC2"/>
<dbReference type="SMART" id="SM00448">
    <property type="entry name" value="REC"/>
    <property type="match status" value="1"/>
</dbReference>
<keyword evidence="2 7" id="KW-0597">Phosphoprotein</keyword>
<dbReference type="Pfam" id="PF00072">
    <property type="entry name" value="Response_reg"/>
    <property type="match status" value="1"/>
</dbReference>
<dbReference type="SUPFAM" id="SSF52172">
    <property type="entry name" value="CheY-like"/>
    <property type="match status" value="1"/>
</dbReference>
<feature type="modified residue" description="4-aspartylphosphate" evidence="7">
    <location>
        <position position="53"/>
    </location>
</feature>
<dbReference type="SMART" id="SM00862">
    <property type="entry name" value="Trans_reg_C"/>
    <property type="match status" value="1"/>
</dbReference>
<sequence>MSRRILIVDDDKEIANLIAIYLRNEGFDTDIAHDGEEAIRKVADQTYHLIVLDVMMPRMDGMEACRRIRETAEIPILMLSAKAEDMDKILGLMTGADDYLVKPFNPLEMIARVKSLLRRTYQYSAQGTTGTDEEGIIRIGGLTINRVTHTVHSEDRQVHLTSTEFGILFLLAGQPGRVFSAEDIFQQVWKEKYFESNNTVMVHISKLRDKLEQETGSKLISTVWGVGYKIDA</sequence>
<dbReference type="CDD" id="cd00383">
    <property type="entry name" value="trans_reg_C"/>
    <property type="match status" value="1"/>
</dbReference>
<dbReference type="InterPro" id="IPR039420">
    <property type="entry name" value="WalR-like"/>
</dbReference>
<evidence type="ECO:0000256" key="5">
    <source>
        <dbReference type="ARBA" id="ARBA00023125"/>
    </source>
</evidence>
<dbReference type="OrthoDB" id="9790442at2"/>
<keyword evidence="6" id="KW-0804">Transcription</keyword>
<dbReference type="Pfam" id="PF00486">
    <property type="entry name" value="Trans_reg_C"/>
    <property type="match status" value="1"/>
</dbReference>
<dbReference type="Gene3D" id="1.10.10.10">
    <property type="entry name" value="Winged helix-like DNA-binding domain superfamily/Winged helix DNA-binding domain"/>
    <property type="match status" value="1"/>
</dbReference>
<dbReference type="GO" id="GO:0000976">
    <property type="term" value="F:transcription cis-regulatory region binding"/>
    <property type="evidence" value="ECO:0007669"/>
    <property type="project" value="TreeGrafter"/>
</dbReference>
<dbReference type="PROSITE" id="PS51755">
    <property type="entry name" value="OMPR_PHOB"/>
    <property type="match status" value="1"/>
</dbReference>
<evidence type="ECO:0000256" key="7">
    <source>
        <dbReference type="PROSITE-ProRule" id="PRU00169"/>
    </source>
</evidence>
<dbReference type="Proteomes" id="UP000266340">
    <property type="component" value="Unassembled WGS sequence"/>
</dbReference>
<feature type="DNA-binding region" description="OmpR/PhoB-type" evidence="8">
    <location>
        <begin position="134"/>
        <end position="232"/>
    </location>
</feature>
<evidence type="ECO:0000259" key="10">
    <source>
        <dbReference type="PROSITE" id="PS51755"/>
    </source>
</evidence>
<dbReference type="InterPro" id="IPR001867">
    <property type="entry name" value="OmpR/PhoB-type_DNA-bd"/>
</dbReference>
<evidence type="ECO:0000256" key="1">
    <source>
        <dbReference type="ARBA" id="ARBA00004496"/>
    </source>
</evidence>
<dbReference type="FunFam" id="3.40.50.2300:FF:000001">
    <property type="entry name" value="DNA-binding response regulator PhoB"/>
    <property type="match status" value="1"/>
</dbReference>
<dbReference type="Gene3D" id="6.10.250.690">
    <property type="match status" value="1"/>
</dbReference>
<dbReference type="GO" id="GO:0000156">
    <property type="term" value="F:phosphorelay response regulator activity"/>
    <property type="evidence" value="ECO:0007669"/>
    <property type="project" value="TreeGrafter"/>
</dbReference>
<comment type="caution">
    <text evidence="11">The sequence shown here is derived from an EMBL/GenBank/DDBJ whole genome shotgun (WGS) entry which is preliminary data.</text>
</comment>
<dbReference type="InterPro" id="IPR001789">
    <property type="entry name" value="Sig_transdc_resp-reg_receiver"/>
</dbReference>
<dbReference type="FunFam" id="1.10.10.10:FF:000018">
    <property type="entry name" value="DNA-binding response regulator ResD"/>
    <property type="match status" value="1"/>
</dbReference>
<dbReference type="RefSeq" id="WP_119148156.1">
    <property type="nucleotide sequence ID" value="NZ_JBHSOV010000011.1"/>
</dbReference>
<evidence type="ECO:0000256" key="3">
    <source>
        <dbReference type="ARBA" id="ARBA00023012"/>
    </source>
</evidence>
<evidence type="ECO:0000256" key="8">
    <source>
        <dbReference type="PROSITE-ProRule" id="PRU01091"/>
    </source>
</evidence>
<dbReference type="GO" id="GO:0005829">
    <property type="term" value="C:cytosol"/>
    <property type="evidence" value="ECO:0007669"/>
    <property type="project" value="TreeGrafter"/>
</dbReference>
<evidence type="ECO:0000313" key="12">
    <source>
        <dbReference type="Proteomes" id="UP000266340"/>
    </source>
</evidence>
<evidence type="ECO:0000259" key="9">
    <source>
        <dbReference type="PROSITE" id="PS50110"/>
    </source>
</evidence>
<keyword evidence="12" id="KW-1185">Reference proteome</keyword>
<dbReference type="PANTHER" id="PTHR48111">
    <property type="entry name" value="REGULATOR OF RPOS"/>
    <property type="match status" value="1"/>
</dbReference>
<keyword evidence="5 8" id="KW-0238">DNA-binding</keyword>
<dbReference type="CDD" id="cd17574">
    <property type="entry name" value="REC_OmpR"/>
    <property type="match status" value="1"/>
</dbReference>
<dbReference type="GO" id="GO:0006355">
    <property type="term" value="P:regulation of DNA-templated transcription"/>
    <property type="evidence" value="ECO:0007669"/>
    <property type="project" value="InterPro"/>
</dbReference>
<dbReference type="Gene3D" id="3.40.50.2300">
    <property type="match status" value="1"/>
</dbReference>
<reference evidence="11 12" key="1">
    <citation type="submission" date="2018-09" db="EMBL/GenBank/DDBJ databases">
        <title>Cohnella cavernae sp. nov., isolated from a karst cave.</title>
        <authorList>
            <person name="Zhu H."/>
        </authorList>
    </citation>
    <scope>NUCLEOTIDE SEQUENCE [LARGE SCALE GENOMIC DNA]</scope>
    <source>
        <strain evidence="11 12">K2E09-144</strain>
    </source>
</reference>
<feature type="domain" description="Response regulatory" evidence="9">
    <location>
        <begin position="4"/>
        <end position="117"/>
    </location>
</feature>
<dbReference type="GO" id="GO:0032993">
    <property type="term" value="C:protein-DNA complex"/>
    <property type="evidence" value="ECO:0007669"/>
    <property type="project" value="TreeGrafter"/>
</dbReference>
<dbReference type="InterPro" id="IPR036388">
    <property type="entry name" value="WH-like_DNA-bd_sf"/>
</dbReference>
<evidence type="ECO:0000313" key="11">
    <source>
        <dbReference type="EMBL" id="RIE04571.1"/>
    </source>
</evidence>
<name>A0A398CZC2_9BACL</name>
<protein>
    <submittedName>
        <fullName evidence="11">DNA-binding response regulator</fullName>
    </submittedName>
</protein>
<dbReference type="EMBL" id="QXJM01000025">
    <property type="protein sequence ID" value="RIE04571.1"/>
    <property type="molecule type" value="Genomic_DNA"/>
</dbReference>
<comment type="subcellular location">
    <subcellularLocation>
        <location evidence="1">Cytoplasm</location>
    </subcellularLocation>
</comment>
<keyword evidence="3" id="KW-0902">Two-component regulatory system</keyword>
<dbReference type="InterPro" id="IPR016032">
    <property type="entry name" value="Sig_transdc_resp-reg_C-effctor"/>
</dbReference>
<evidence type="ECO:0000256" key="2">
    <source>
        <dbReference type="ARBA" id="ARBA00022553"/>
    </source>
</evidence>
<evidence type="ECO:0000256" key="6">
    <source>
        <dbReference type="ARBA" id="ARBA00023163"/>
    </source>
</evidence>
<dbReference type="PANTHER" id="PTHR48111:SF10">
    <property type="entry name" value="STAGE 0 SPORULATION PROTEIN A HOMOLOG"/>
    <property type="match status" value="1"/>
</dbReference>